<accession>A0ABT6ZS68</accession>
<proteinExistence type="predicted"/>
<dbReference type="PROSITE" id="PS01102">
    <property type="entry name" value="ZF_DKSA_1"/>
    <property type="match status" value="1"/>
</dbReference>
<keyword evidence="3" id="KW-0862">Zinc</keyword>
<keyword evidence="2" id="KW-0863">Zinc-finger</keyword>
<evidence type="ECO:0000313" key="6">
    <source>
        <dbReference type="EMBL" id="MDJ1131634.1"/>
    </source>
</evidence>
<dbReference type="PANTHER" id="PTHR33823">
    <property type="entry name" value="RNA POLYMERASE-BINDING TRANSCRIPTION FACTOR DKSA-RELATED"/>
    <property type="match status" value="1"/>
</dbReference>
<evidence type="ECO:0000256" key="3">
    <source>
        <dbReference type="ARBA" id="ARBA00022833"/>
    </source>
</evidence>
<evidence type="ECO:0000256" key="2">
    <source>
        <dbReference type="ARBA" id="ARBA00022771"/>
    </source>
</evidence>
<dbReference type="Pfam" id="PF01258">
    <property type="entry name" value="zf-dskA_traR"/>
    <property type="match status" value="1"/>
</dbReference>
<dbReference type="Proteomes" id="UP001214441">
    <property type="component" value="Unassembled WGS sequence"/>
</dbReference>
<dbReference type="EMBL" id="JANCPR020000005">
    <property type="protein sequence ID" value="MDJ1131634.1"/>
    <property type="molecule type" value="Genomic_DNA"/>
</dbReference>
<name>A0ABT6ZS68_9ACTN</name>
<protein>
    <submittedName>
        <fullName evidence="6">TraR/DksA C4-type zinc finger protein</fullName>
    </submittedName>
</protein>
<dbReference type="RefSeq" id="WP_274042807.1">
    <property type="nucleotide sequence ID" value="NZ_JANCPR020000005.1"/>
</dbReference>
<feature type="zinc finger region" description="dksA C4-type" evidence="4">
    <location>
        <begin position="75"/>
        <end position="99"/>
    </location>
</feature>
<evidence type="ECO:0000313" key="7">
    <source>
        <dbReference type="Proteomes" id="UP001214441"/>
    </source>
</evidence>
<feature type="domain" description="Zinc finger DksA/TraR C4-type" evidence="5">
    <location>
        <begin position="73"/>
        <end position="102"/>
    </location>
</feature>
<sequence length="103" mass="11380">MAPETARHARLTVQEARRRLEHEREARLEQLRTLAKAGEEADGNLVAAQEATIRRVLAEVDAAFARLGTPAHGLCEGCAAPIPDERLEILPYTRHCVACRSRA</sequence>
<dbReference type="PANTHER" id="PTHR33823:SF4">
    <property type="entry name" value="GENERAL STRESS PROTEIN 16O"/>
    <property type="match status" value="1"/>
</dbReference>
<keyword evidence="7" id="KW-1185">Reference proteome</keyword>
<keyword evidence="1" id="KW-0479">Metal-binding</keyword>
<dbReference type="Gene3D" id="1.20.120.910">
    <property type="entry name" value="DksA, coiled-coil domain"/>
    <property type="match status" value="1"/>
</dbReference>
<evidence type="ECO:0000256" key="1">
    <source>
        <dbReference type="ARBA" id="ARBA00022723"/>
    </source>
</evidence>
<reference evidence="6 7" key="1">
    <citation type="submission" date="2023-05" db="EMBL/GenBank/DDBJ databases">
        <title>Streptantibioticus silvisoli sp. nov., acidotolerant actinomycetes 1 from pine litter.</title>
        <authorList>
            <person name="Swiecimska M."/>
            <person name="Golinska P."/>
            <person name="Sangal V."/>
            <person name="Wachnowicz B."/>
            <person name="Goodfellow M."/>
        </authorList>
    </citation>
    <scope>NUCLEOTIDE SEQUENCE [LARGE SCALE GENOMIC DNA]</scope>
    <source>
        <strain evidence="6 7">DSM 42109</strain>
    </source>
</reference>
<dbReference type="PROSITE" id="PS51128">
    <property type="entry name" value="ZF_DKSA_2"/>
    <property type="match status" value="1"/>
</dbReference>
<gene>
    <name evidence="6" type="ORF">NMN56_006600</name>
</gene>
<evidence type="ECO:0000259" key="5">
    <source>
        <dbReference type="Pfam" id="PF01258"/>
    </source>
</evidence>
<organism evidence="6 7">
    <name type="scientific">Streptomyces iconiensis</name>
    <dbReference type="NCBI Taxonomy" id="1384038"/>
    <lineage>
        <taxon>Bacteria</taxon>
        <taxon>Bacillati</taxon>
        <taxon>Actinomycetota</taxon>
        <taxon>Actinomycetes</taxon>
        <taxon>Kitasatosporales</taxon>
        <taxon>Streptomycetaceae</taxon>
        <taxon>Streptomyces</taxon>
    </lineage>
</organism>
<evidence type="ECO:0000256" key="4">
    <source>
        <dbReference type="PROSITE-ProRule" id="PRU00510"/>
    </source>
</evidence>
<dbReference type="InterPro" id="IPR000962">
    <property type="entry name" value="Znf_DskA_TraR"/>
</dbReference>
<comment type="caution">
    <text evidence="6">The sequence shown here is derived from an EMBL/GenBank/DDBJ whole genome shotgun (WGS) entry which is preliminary data.</text>
</comment>
<dbReference type="InterPro" id="IPR020458">
    <property type="entry name" value="Znf_DskA_TraR_CS"/>
</dbReference>
<dbReference type="SUPFAM" id="SSF57716">
    <property type="entry name" value="Glucocorticoid receptor-like (DNA-binding domain)"/>
    <property type="match status" value="1"/>
</dbReference>